<proteinExistence type="inferred from homology"/>
<keyword evidence="9" id="KW-1185">Reference proteome</keyword>
<accession>A0ABT4JCV0</accession>
<evidence type="ECO:0000256" key="2">
    <source>
        <dbReference type="ARBA" id="ARBA00022578"/>
    </source>
</evidence>
<dbReference type="Pfam" id="PF00665">
    <property type="entry name" value="rve"/>
    <property type="match status" value="1"/>
</dbReference>
<feature type="domain" description="Integrase catalytic" evidence="7">
    <location>
        <begin position="103"/>
        <end position="291"/>
    </location>
</feature>
<dbReference type="Pfam" id="PF22483">
    <property type="entry name" value="Mu-transpos_C_2"/>
    <property type="match status" value="1"/>
</dbReference>
<feature type="domain" description="HTH IS21-type" evidence="6">
    <location>
        <begin position="5"/>
        <end position="68"/>
    </location>
</feature>
<evidence type="ECO:0000259" key="6">
    <source>
        <dbReference type="PROSITE" id="PS50531"/>
    </source>
</evidence>
<dbReference type="InterPro" id="IPR036397">
    <property type="entry name" value="RNaseH_sf"/>
</dbReference>
<feature type="compositionally biased region" description="Low complexity" evidence="5">
    <location>
        <begin position="376"/>
        <end position="390"/>
    </location>
</feature>
<dbReference type="Gene3D" id="3.30.420.10">
    <property type="entry name" value="Ribonuclease H-like superfamily/Ribonuclease H"/>
    <property type="match status" value="1"/>
</dbReference>
<sequence>MVGLREIVMILELQRQGLGISAIARQTGLDRKTVRKYLKRGLEAPVYGPREPGDRLADRFRSYLAERLEAFPGLSARRLHREIKAMGYRGAYSTLTEYLRLVRPVAPRQFERRFETLAGQQAQVDFAEFQVEFTSEPGLVRKVWLFSMVLGHSRWLWGRFCPNQSLDTVMRCHIAAFDAMGGACTEILYDRMKTAVIGEDAAGVVTYNASLVALLAHYGSAPRACQPYRAKTKGKVERPFRYIRQDFFLGRSFRDLDDLNAQFEEWRTTIANPRVHATTNRIVDEHFAEEKPHLRPLPAHSYDAVLTVERRISQEGMVAVGGNQYSVPDTTRRRIVEVQNHPAEVRIFEDGQLIASHPVLEGKNQRRVDPSHRKPVPAARMAAAPSSPVDAPVARRPLAFYEAVGRRLANAQEGRP</sequence>
<dbReference type="InterPro" id="IPR001584">
    <property type="entry name" value="Integrase_cat-core"/>
</dbReference>
<feature type="region of interest" description="Disordered" evidence="5">
    <location>
        <begin position="363"/>
        <end position="390"/>
    </location>
</feature>
<keyword evidence="4" id="KW-0233">DNA recombination</keyword>
<evidence type="ECO:0000313" key="9">
    <source>
        <dbReference type="Proteomes" id="UP001149822"/>
    </source>
</evidence>
<dbReference type="PROSITE" id="PS50531">
    <property type="entry name" value="HTH_IS21"/>
    <property type="match status" value="1"/>
</dbReference>
<dbReference type="Gene3D" id="1.10.10.60">
    <property type="entry name" value="Homeodomain-like"/>
    <property type="match status" value="1"/>
</dbReference>
<name>A0ABT4JCV0_9RHOB</name>
<comment type="similarity">
    <text evidence="1">Belongs to the transposase IS21/IS408/IS1162 family.</text>
</comment>
<reference evidence="8" key="1">
    <citation type="submission" date="2022-12" db="EMBL/GenBank/DDBJ databases">
        <title>Paracoccus sp. EF6 isolated from a lake water.</title>
        <authorList>
            <person name="Liu H."/>
        </authorList>
    </citation>
    <scope>NUCLEOTIDE SEQUENCE</scope>
    <source>
        <strain evidence="8">EF6</strain>
    </source>
</reference>
<dbReference type="PANTHER" id="PTHR35004:SF6">
    <property type="entry name" value="TRANSPOSASE"/>
    <property type="match status" value="1"/>
</dbReference>
<gene>
    <name evidence="8" type="primary">istA</name>
    <name evidence="8" type="ORF">OU682_23775</name>
</gene>
<dbReference type="PROSITE" id="PS50994">
    <property type="entry name" value="INTEGRASE"/>
    <property type="match status" value="1"/>
</dbReference>
<dbReference type="InterPro" id="IPR012337">
    <property type="entry name" value="RNaseH-like_sf"/>
</dbReference>
<evidence type="ECO:0000259" key="7">
    <source>
        <dbReference type="PROSITE" id="PS50994"/>
    </source>
</evidence>
<evidence type="ECO:0000256" key="4">
    <source>
        <dbReference type="ARBA" id="ARBA00023172"/>
    </source>
</evidence>
<dbReference type="InterPro" id="IPR017894">
    <property type="entry name" value="HTH_IS21_transposase_type"/>
</dbReference>
<dbReference type="InterPro" id="IPR009057">
    <property type="entry name" value="Homeodomain-like_sf"/>
</dbReference>
<feature type="compositionally biased region" description="Basic and acidic residues" evidence="5">
    <location>
        <begin position="363"/>
        <end position="372"/>
    </location>
</feature>
<keyword evidence="3" id="KW-0238">DNA-binding</keyword>
<dbReference type="InterPro" id="IPR054353">
    <property type="entry name" value="IstA-like_C"/>
</dbReference>
<dbReference type="EMBL" id="JAPTYD010000137">
    <property type="protein sequence ID" value="MCZ0964565.1"/>
    <property type="molecule type" value="Genomic_DNA"/>
</dbReference>
<dbReference type="RefSeq" id="WP_268944650.1">
    <property type="nucleotide sequence ID" value="NZ_JAPTYD010000137.1"/>
</dbReference>
<dbReference type="SUPFAM" id="SSF53098">
    <property type="entry name" value="Ribonuclease H-like"/>
    <property type="match status" value="1"/>
</dbReference>
<evidence type="ECO:0000313" key="8">
    <source>
        <dbReference type="EMBL" id="MCZ0964565.1"/>
    </source>
</evidence>
<dbReference type="PANTHER" id="PTHR35004">
    <property type="entry name" value="TRANSPOSASE RV3428C-RELATED"/>
    <property type="match status" value="1"/>
</dbReference>
<dbReference type="Proteomes" id="UP001149822">
    <property type="component" value="Unassembled WGS sequence"/>
</dbReference>
<dbReference type="SUPFAM" id="SSF46689">
    <property type="entry name" value="Homeodomain-like"/>
    <property type="match status" value="1"/>
</dbReference>
<comment type="caution">
    <text evidence="8">The sequence shown here is derived from an EMBL/GenBank/DDBJ whole genome shotgun (WGS) entry which is preliminary data.</text>
</comment>
<evidence type="ECO:0000256" key="1">
    <source>
        <dbReference type="ARBA" id="ARBA00009277"/>
    </source>
</evidence>
<keyword evidence="2" id="KW-0815">Transposition</keyword>
<protein>
    <submittedName>
        <fullName evidence="8">IS21 family transposase</fullName>
    </submittedName>
</protein>
<evidence type="ECO:0000256" key="3">
    <source>
        <dbReference type="ARBA" id="ARBA00023125"/>
    </source>
</evidence>
<dbReference type="NCBIfam" id="NF033546">
    <property type="entry name" value="transpos_IS21"/>
    <property type="match status" value="1"/>
</dbReference>
<evidence type="ECO:0000256" key="5">
    <source>
        <dbReference type="SAM" id="MobiDB-lite"/>
    </source>
</evidence>
<organism evidence="8 9">
    <name type="scientific">Paracoccus benzoatiresistens</name>
    <dbReference type="NCBI Taxonomy" id="2997341"/>
    <lineage>
        <taxon>Bacteria</taxon>
        <taxon>Pseudomonadati</taxon>
        <taxon>Pseudomonadota</taxon>
        <taxon>Alphaproteobacteria</taxon>
        <taxon>Rhodobacterales</taxon>
        <taxon>Paracoccaceae</taxon>
        <taxon>Paracoccus</taxon>
    </lineage>
</organism>